<dbReference type="Proteomes" id="UP000799444">
    <property type="component" value="Unassembled WGS sequence"/>
</dbReference>
<dbReference type="InterPro" id="IPR029058">
    <property type="entry name" value="AB_hydrolase_fold"/>
</dbReference>
<dbReference type="SUPFAM" id="SSF53474">
    <property type="entry name" value="alpha/beta-Hydrolases"/>
    <property type="match status" value="1"/>
</dbReference>
<feature type="signal peptide" evidence="1">
    <location>
        <begin position="1"/>
        <end position="21"/>
    </location>
</feature>
<accession>A0A9P4QPY2</accession>
<evidence type="ECO:0000313" key="3">
    <source>
        <dbReference type="EMBL" id="KAF2728929.1"/>
    </source>
</evidence>
<organism evidence="3 4">
    <name type="scientific">Polyplosphaeria fusca</name>
    <dbReference type="NCBI Taxonomy" id="682080"/>
    <lineage>
        <taxon>Eukaryota</taxon>
        <taxon>Fungi</taxon>
        <taxon>Dikarya</taxon>
        <taxon>Ascomycota</taxon>
        <taxon>Pezizomycotina</taxon>
        <taxon>Dothideomycetes</taxon>
        <taxon>Pleosporomycetidae</taxon>
        <taxon>Pleosporales</taxon>
        <taxon>Tetraplosphaeriaceae</taxon>
        <taxon>Polyplosphaeria</taxon>
    </lineage>
</organism>
<dbReference type="PANTHER" id="PTHR42886:SF87">
    <property type="entry name" value="AB HYDROLASE-1 DOMAIN-CONTAINING PROTEIN"/>
    <property type="match status" value="1"/>
</dbReference>
<gene>
    <name evidence="3" type="ORF">EJ04DRAFT_84893</name>
</gene>
<evidence type="ECO:0000313" key="4">
    <source>
        <dbReference type="Proteomes" id="UP000799444"/>
    </source>
</evidence>
<evidence type="ECO:0000259" key="2">
    <source>
        <dbReference type="Pfam" id="PF12697"/>
    </source>
</evidence>
<feature type="domain" description="AB hydrolase-1" evidence="2">
    <location>
        <begin position="123"/>
        <end position="384"/>
    </location>
</feature>
<dbReference type="AlphaFoldDB" id="A0A9P4QPY2"/>
<dbReference type="PANTHER" id="PTHR42886">
    <property type="entry name" value="RE40534P-RELATED"/>
    <property type="match status" value="1"/>
</dbReference>
<keyword evidence="1" id="KW-0732">Signal</keyword>
<reference evidence="3" key="1">
    <citation type="journal article" date="2020" name="Stud. Mycol.">
        <title>101 Dothideomycetes genomes: a test case for predicting lifestyles and emergence of pathogens.</title>
        <authorList>
            <person name="Haridas S."/>
            <person name="Albert R."/>
            <person name="Binder M."/>
            <person name="Bloem J."/>
            <person name="Labutti K."/>
            <person name="Salamov A."/>
            <person name="Andreopoulos B."/>
            <person name="Baker S."/>
            <person name="Barry K."/>
            <person name="Bills G."/>
            <person name="Bluhm B."/>
            <person name="Cannon C."/>
            <person name="Castanera R."/>
            <person name="Culley D."/>
            <person name="Daum C."/>
            <person name="Ezra D."/>
            <person name="Gonzalez J."/>
            <person name="Henrissat B."/>
            <person name="Kuo A."/>
            <person name="Liang C."/>
            <person name="Lipzen A."/>
            <person name="Lutzoni F."/>
            <person name="Magnuson J."/>
            <person name="Mondo S."/>
            <person name="Nolan M."/>
            <person name="Ohm R."/>
            <person name="Pangilinan J."/>
            <person name="Park H.-J."/>
            <person name="Ramirez L."/>
            <person name="Alfaro M."/>
            <person name="Sun H."/>
            <person name="Tritt A."/>
            <person name="Yoshinaga Y."/>
            <person name="Zwiers L.-H."/>
            <person name="Turgeon B."/>
            <person name="Goodwin S."/>
            <person name="Spatafora J."/>
            <person name="Crous P."/>
            <person name="Grigoriev I."/>
        </authorList>
    </citation>
    <scope>NUCLEOTIDE SEQUENCE</scope>
    <source>
        <strain evidence="3">CBS 125425</strain>
    </source>
</reference>
<dbReference type="InterPro" id="IPR000073">
    <property type="entry name" value="AB_hydrolase_1"/>
</dbReference>
<name>A0A9P4QPY2_9PLEO</name>
<dbReference type="Gene3D" id="3.40.50.1820">
    <property type="entry name" value="alpha/beta hydrolase"/>
    <property type="match status" value="1"/>
</dbReference>
<comment type="caution">
    <text evidence="3">The sequence shown here is derived from an EMBL/GenBank/DDBJ whole genome shotgun (WGS) entry which is preliminary data.</text>
</comment>
<keyword evidence="4" id="KW-1185">Reference proteome</keyword>
<dbReference type="OrthoDB" id="190201at2759"/>
<feature type="chain" id="PRO_5040270892" evidence="1">
    <location>
        <begin position="22"/>
        <end position="402"/>
    </location>
</feature>
<evidence type="ECO:0000256" key="1">
    <source>
        <dbReference type="SAM" id="SignalP"/>
    </source>
</evidence>
<dbReference type="Pfam" id="PF12697">
    <property type="entry name" value="Abhydrolase_6"/>
    <property type="match status" value="1"/>
</dbReference>
<protein>
    <submittedName>
        <fullName evidence="3">Alpha/beta-hydrolase</fullName>
    </submittedName>
</protein>
<sequence length="402" mass="43734">MSSFSSFALLATLSLSSLVAGVPSNTPANCEIAPPTSTFVTPKNGDCKDYTITDKVTSENLIWAQPKFKDNYDVAAWLFNETRKDSRQVFHPFADPENVTAEYTLAGTFCKPKKMNGNETTVLLATHGLGYDRRYWSSSYKPDEYNFVQYALDQGYSVFYYDRLGTGKSDKPSGFVNQASIQAEQLTALAKSIRAGKYTSDIKAEKIVLVGHSYGSYLSTAVIVNEPDLAEGIVLTGLAFPTKNDTASGFVQPFVNTIFANRIGSTLSPAFSDRDTGYIGFGDIFAHVHAFFHQPNYETQAAEYAQSISQPGTVLEFATLATLSQSAQAYKGDVLVTTGEFDILICSGECYSTYAPKAAKKEVFTGANRVETYILPGAGHGVNFAKNAMVAYKVIGTFLGKI</sequence>
<proteinExistence type="predicted"/>
<dbReference type="EMBL" id="ML996262">
    <property type="protein sequence ID" value="KAF2728929.1"/>
    <property type="molecule type" value="Genomic_DNA"/>
</dbReference>